<dbReference type="Pfam" id="PF03384">
    <property type="entry name" value="DUF287"/>
    <property type="match status" value="1"/>
</dbReference>
<dbReference type="AlphaFoldDB" id="A0A816LBS5"/>
<feature type="domain" description="DUF1985" evidence="2">
    <location>
        <begin position="7"/>
        <end position="62"/>
    </location>
</feature>
<dbReference type="InterPro" id="IPR005048">
    <property type="entry name" value="DUF287"/>
</dbReference>
<proteinExistence type="predicted"/>
<gene>
    <name evidence="3" type="ORF">DARMORV10_C05P37400.1</name>
</gene>
<dbReference type="PANTHER" id="PTHR48449">
    <property type="entry name" value="DUF1985 DOMAIN-CONTAINING PROTEIN"/>
    <property type="match status" value="1"/>
</dbReference>
<evidence type="ECO:0000259" key="1">
    <source>
        <dbReference type="Pfam" id="PF03384"/>
    </source>
</evidence>
<reference evidence="3" key="1">
    <citation type="submission" date="2021-01" db="EMBL/GenBank/DDBJ databases">
        <authorList>
            <consortium name="Genoscope - CEA"/>
            <person name="William W."/>
        </authorList>
    </citation>
    <scope>NUCLEOTIDE SEQUENCE</scope>
</reference>
<protein>
    <submittedName>
        <fullName evidence="3">(rape) hypothetical protein</fullName>
    </submittedName>
</protein>
<dbReference type="Proteomes" id="UP001295469">
    <property type="component" value="Chromosome C05"/>
</dbReference>
<feature type="non-terminal residue" evidence="3">
    <location>
        <position position="1"/>
    </location>
</feature>
<dbReference type="Pfam" id="PF09331">
    <property type="entry name" value="DUF1985"/>
    <property type="match status" value="1"/>
</dbReference>
<evidence type="ECO:0000259" key="2">
    <source>
        <dbReference type="Pfam" id="PF09331"/>
    </source>
</evidence>
<evidence type="ECO:0000313" key="3">
    <source>
        <dbReference type="EMBL" id="CAF1930208.1"/>
    </source>
</evidence>
<sequence length="212" mass="24872">MEADDGSDQRLKMAVLYFLTRVIRGRKRNAYFIEPFILQAVDDLDFCNKFPWGRYTFDDCMKEIFHLRDHFAKGLPENNMQWTFPGFVTPLEILAFECIPVLRESFRDPDPNCLPDCPRMCKWKYKRTRTTGFALEEIYKALGNTKVISSTLKPQGDELDLLYEIMDEGSVEDVELQDDSDKADIAVDGWNRILIEPEGKIFWEDLFEMDVR</sequence>
<dbReference type="EMBL" id="HG994369">
    <property type="protein sequence ID" value="CAF1930208.1"/>
    <property type="molecule type" value="Genomic_DNA"/>
</dbReference>
<feature type="domain" description="DUF287" evidence="1">
    <location>
        <begin position="148"/>
        <end position="207"/>
    </location>
</feature>
<accession>A0A816LBS5</accession>
<dbReference type="InterPro" id="IPR015410">
    <property type="entry name" value="DUF1985"/>
</dbReference>
<dbReference type="PANTHER" id="PTHR48449:SF1">
    <property type="entry name" value="DUF1985 DOMAIN-CONTAINING PROTEIN"/>
    <property type="match status" value="1"/>
</dbReference>
<name>A0A816LBS5_BRANA</name>
<organism evidence="3">
    <name type="scientific">Brassica napus</name>
    <name type="common">Rape</name>
    <dbReference type="NCBI Taxonomy" id="3708"/>
    <lineage>
        <taxon>Eukaryota</taxon>
        <taxon>Viridiplantae</taxon>
        <taxon>Streptophyta</taxon>
        <taxon>Embryophyta</taxon>
        <taxon>Tracheophyta</taxon>
        <taxon>Spermatophyta</taxon>
        <taxon>Magnoliopsida</taxon>
        <taxon>eudicotyledons</taxon>
        <taxon>Gunneridae</taxon>
        <taxon>Pentapetalae</taxon>
        <taxon>rosids</taxon>
        <taxon>malvids</taxon>
        <taxon>Brassicales</taxon>
        <taxon>Brassicaceae</taxon>
        <taxon>Brassiceae</taxon>
        <taxon>Brassica</taxon>
    </lineage>
</organism>